<evidence type="ECO:0000313" key="2">
    <source>
        <dbReference type="Proteomes" id="UP000694415"/>
    </source>
</evidence>
<dbReference type="Ensembl" id="ENSMSIT00000012441.1">
    <property type="protein sequence ID" value="ENSMSIP00000009812.1"/>
    <property type="gene ID" value="ENSMSIG00000008625.1"/>
</dbReference>
<dbReference type="AlphaFoldDB" id="A0A8C6GPQ9"/>
<reference evidence="1" key="1">
    <citation type="submission" date="2025-08" db="UniProtKB">
        <authorList>
            <consortium name="Ensembl"/>
        </authorList>
    </citation>
    <scope>IDENTIFICATION</scope>
</reference>
<sequence>MAASVLGSLLRTFRQVRPLPFSPAYLFPDFRVLWVPHNPVTCNAQFLHQRQVKFEVTM</sequence>
<name>A0A8C6GPQ9_MUSSI</name>
<dbReference type="GeneTree" id="ENSGT00960000192225"/>
<organism evidence="1 2">
    <name type="scientific">Mus spicilegus</name>
    <name type="common">Mound-building mouse</name>
    <dbReference type="NCBI Taxonomy" id="10103"/>
    <lineage>
        <taxon>Eukaryota</taxon>
        <taxon>Metazoa</taxon>
        <taxon>Chordata</taxon>
        <taxon>Craniata</taxon>
        <taxon>Vertebrata</taxon>
        <taxon>Euteleostomi</taxon>
        <taxon>Mammalia</taxon>
        <taxon>Eutheria</taxon>
        <taxon>Euarchontoglires</taxon>
        <taxon>Glires</taxon>
        <taxon>Rodentia</taxon>
        <taxon>Myomorpha</taxon>
        <taxon>Muroidea</taxon>
        <taxon>Muridae</taxon>
        <taxon>Murinae</taxon>
        <taxon>Mus</taxon>
        <taxon>Mus</taxon>
    </lineage>
</organism>
<keyword evidence="2" id="KW-1185">Reference proteome</keyword>
<protein>
    <submittedName>
        <fullName evidence="1">Uncharacterized protein</fullName>
    </submittedName>
</protein>
<reference evidence="1" key="2">
    <citation type="submission" date="2025-09" db="UniProtKB">
        <authorList>
            <consortium name="Ensembl"/>
        </authorList>
    </citation>
    <scope>IDENTIFICATION</scope>
</reference>
<dbReference type="Proteomes" id="UP000694415">
    <property type="component" value="Unplaced"/>
</dbReference>
<proteinExistence type="predicted"/>
<evidence type="ECO:0000313" key="1">
    <source>
        <dbReference type="Ensembl" id="ENSMSIP00000009812.1"/>
    </source>
</evidence>
<accession>A0A8C6GPQ9</accession>